<protein>
    <submittedName>
        <fullName evidence="4">Undecaprenyl phosphate N,N'-diacetylbacillosamine 1-phosphate transferase</fullName>
        <ecNumber evidence="4">2.7.8.36</ecNumber>
    </submittedName>
</protein>
<dbReference type="GO" id="GO:0102334">
    <property type="term" value="F:N,N'-diacetylbacilliosaminyl-1-phosphate transferase activity"/>
    <property type="evidence" value="ECO:0007669"/>
    <property type="project" value="UniProtKB-EC"/>
</dbReference>
<evidence type="ECO:0000256" key="2">
    <source>
        <dbReference type="SAM" id="Phobius"/>
    </source>
</evidence>
<dbReference type="PANTHER" id="PTHR30576:SF10">
    <property type="entry name" value="SLL5057 PROTEIN"/>
    <property type="match status" value="1"/>
</dbReference>
<proteinExistence type="inferred from homology"/>
<feature type="transmembrane region" description="Helical" evidence="2">
    <location>
        <begin position="7"/>
        <end position="28"/>
    </location>
</feature>
<organism evidence="4 5">
    <name type="scientific">Clostridium oryzae</name>
    <dbReference type="NCBI Taxonomy" id="1450648"/>
    <lineage>
        <taxon>Bacteria</taxon>
        <taxon>Bacillati</taxon>
        <taxon>Bacillota</taxon>
        <taxon>Clostridia</taxon>
        <taxon>Eubacteriales</taxon>
        <taxon>Clostridiaceae</taxon>
        <taxon>Clostridium</taxon>
    </lineage>
</organism>
<dbReference type="OrthoDB" id="9808602at2"/>
<dbReference type="InterPro" id="IPR003362">
    <property type="entry name" value="Bact_transf"/>
</dbReference>
<keyword evidence="4" id="KW-0808">Transferase</keyword>
<keyword evidence="2" id="KW-1133">Transmembrane helix</keyword>
<dbReference type="EMBL" id="MZGV01000020">
    <property type="protein sequence ID" value="OPJ61646.1"/>
    <property type="molecule type" value="Genomic_DNA"/>
</dbReference>
<feature type="domain" description="Bacterial sugar transferase" evidence="3">
    <location>
        <begin position="2"/>
        <end position="180"/>
    </location>
</feature>
<dbReference type="AlphaFoldDB" id="A0A1V4IP13"/>
<name>A0A1V4IP13_9CLOT</name>
<dbReference type="PANTHER" id="PTHR30576">
    <property type="entry name" value="COLANIC BIOSYNTHESIS UDP-GLUCOSE LIPID CARRIER TRANSFERASE"/>
    <property type="match status" value="1"/>
</dbReference>
<dbReference type="STRING" id="1450648.CLORY_21460"/>
<sequence>MKRVLDFIFSALLILMLIPIFIIIVIIIKLTTTDSPIFKQQRVGKDNKVFVIYKFRTMKANTPNVATYLLKNPNDYLTFIGKILRKTSLDELPQLMNILKGDMSFVGPRPVISEEKELIRLRTDAGVHKLVPGLTGWAQVNGRDALMMHDKVRYDKYYLDNQSLWLDIYIVIITFYKVLKNEGVIEGNKVPEALVQKNNIKID</sequence>
<dbReference type="RefSeq" id="WP_079424142.1">
    <property type="nucleotide sequence ID" value="NZ_MZGV01000020.1"/>
</dbReference>
<reference evidence="4 5" key="1">
    <citation type="submission" date="2017-03" db="EMBL/GenBank/DDBJ databases">
        <title>Genome sequence of Clostridium oryzae DSM 28571.</title>
        <authorList>
            <person name="Poehlein A."/>
            <person name="Daniel R."/>
        </authorList>
    </citation>
    <scope>NUCLEOTIDE SEQUENCE [LARGE SCALE GENOMIC DNA]</scope>
    <source>
        <strain evidence="4 5">DSM 28571</strain>
    </source>
</reference>
<keyword evidence="5" id="KW-1185">Reference proteome</keyword>
<gene>
    <name evidence="4" type="primary">pglC</name>
    <name evidence="4" type="ORF">CLORY_21460</name>
</gene>
<dbReference type="EC" id="2.7.8.36" evidence="4"/>
<dbReference type="Proteomes" id="UP000190080">
    <property type="component" value="Unassembled WGS sequence"/>
</dbReference>
<evidence type="ECO:0000313" key="5">
    <source>
        <dbReference type="Proteomes" id="UP000190080"/>
    </source>
</evidence>
<keyword evidence="2" id="KW-0472">Membrane</keyword>
<comment type="caution">
    <text evidence="4">The sequence shown here is derived from an EMBL/GenBank/DDBJ whole genome shotgun (WGS) entry which is preliminary data.</text>
</comment>
<dbReference type="Pfam" id="PF02397">
    <property type="entry name" value="Bac_transf"/>
    <property type="match status" value="1"/>
</dbReference>
<evidence type="ECO:0000259" key="3">
    <source>
        <dbReference type="Pfam" id="PF02397"/>
    </source>
</evidence>
<accession>A0A1V4IP13</accession>
<keyword evidence="2" id="KW-0812">Transmembrane</keyword>
<evidence type="ECO:0000313" key="4">
    <source>
        <dbReference type="EMBL" id="OPJ61646.1"/>
    </source>
</evidence>
<comment type="similarity">
    <text evidence="1">Belongs to the bacterial sugar transferase family.</text>
</comment>
<evidence type="ECO:0000256" key="1">
    <source>
        <dbReference type="ARBA" id="ARBA00006464"/>
    </source>
</evidence>